<evidence type="ECO:0000313" key="15">
    <source>
        <dbReference type="EMBL" id="CCV66214.1"/>
    </source>
</evidence>
<accession>U4KT78</accession>
<dbReference type="AlphaFoldDB" id="U4KT78"/>
<evidence type="ECO:0000256" key="1">
    <source>
        <dbReference type="ARBA" id="ARBA00022485"/>
    </source>
</evidence>
<dbReference type="PROSITE" id="PS51193">
    <property type="entry name" value="HELICASE_ATP_BIND_2"/>
    <property type="match status" value="1"/>
</dbReference>
<keyword evidence="4" id="KW-0227">DNA damage</keyword>
<organism evidence="15 16">
    <name type="scientific">Acholeplasma brassicae</name>
    <dbReference type="NCBI Taxonomy" id="61635"/>
    <lineage>
        <taxon>Bacteria</taxon>
        <taxon>Bacillati</taxon>
        <taxon>Mycoplasmatota</taxon>
        <taxon>Mollicutes</taxon>
        <taxon>Acholeplasmatales</taxon>
        <taxon>Acholeplasmataceae</taxon>
        <taxon>Acholeplasma</taxon>
    </lineage>
</organism>
<keyword evidence="1" id="KW-0004">4Fe-4S</keyword>
<evidence type="ECO:0000256" key="12">
    <source>
        <dbReference type="ARBA" id="ARBA00023235"/>
    </source>
</evidence>
<keyword evidence="3" id="KW-0547">Nucleotide-binding</keyword>
<keyword evidence="11" id="KW-0234">DNA repair</keyword>
<dbReference type="GO" id="GO:0046872">
    <property type="term" value="F:metal ion binding"/>
    <property type="evidence" value="ECO:0007669"/>
    <property type="project" value="UniProtKB-KW"/>
</dbReference>
<dbReference type="EMBL" id="FO681348">
    <property type="protein sequence ID" value="CCV66214.1"/>
    <property type="molecule type" value="Genomic_DNA"/>
</dbReference>
<keyword evidence="9" id="KW-0411">Iron-sulfur</keyword>
<dbReference type="Pfam" id="PF06733">
    <property type="entry name" value="DEAD_2"/>
    <property type="match status" value="1"/>
</dbReference>
<dbReference type="PANTHER" id="PTHR11472:SF34">
    <property type="entry name" value="REGULATOR OF TELOMERE ELONGATION HELICASE 1"/>
    <property type="match status" value="1"/>
</dbReference>
<dbReference type="SMART" id="SM00491">
    <property type="entry name" value="HELICc2"/>
    <property type="match status" value="1"/>
</dbReference>
<evidence type="ECO:0000256" key="6">
    <source>
        <dbReference type="ARBA" id="ARBA00022806"/>
    </source>
</evidence>
<evidence type="ECO:0000256" key="10">
    <source>
        <dbReference type="ARBA" id="ARBA00023125"/>
    </source>
</evidence>
<keyword evidence="5" id="KW-0378">Hydrolase</keyword>
<keyword evidence="2" id="KW-0479">Metal-binding</keyword>
<evidence type="ECO:0000259" key="14">
    <source>
        <dbReference type="PROSITE" id="PS51193"/>
    </source>
</evidence>
<dbReference type="Gene3D" id="1.10.275.40">
    <property type="match status" value="1"/>
</dbReference>
<dbReference type="KEGG" id="abra:BN85311930"/>
<dbReference type="HOGENOM" id="CLU_006515_7_0_14"/>
<dbReference type="GO" id="GO:0006281">
    <property type="term" value="P:DNA repair"/>
    <property type="evidence" value="ECO:0007669"/>
    <property type="project" value="UniProtKB-KW"/>
</dbReference>
<evidence type="ECO:0000256" key="4">
    <source>
        <dbReference type="ARBA" id="ARBA00022763"/>
    </source>
</evidence>
<dbReference type="GO" id="GO:0003678">
    <property type="term" value="F:DNA helicase activity"/>
    <property type="evidence" value="ECO:0007669"/>
    <property type="project" value="InterPro"/>
</dbReference>
<dbReference type="SUPFAM" id="SSF52540">
    <property type="entry name" value="P-loop containing nucleoside triphosphate hydrolases"/>
    <property type="match status" value="1"/>
</dbReference>
<keyword evidence="10" id="KW-0238">DNA-binding</keyword>
<keyword evidence="16" id="KW-1185">Reference proteome</keyword>
<keyword evidence="8" id="KW-0408">Iron</keyword>
<dbReference type="GO" id="GO:0003677">
    <property type="term" value="F:DNA binding"/>
    <property type="evidence" value="ECO:0007669"/>
    <property type="project" value="UniProtKB-KW"/>
</dbReference>
<dbReference type="InterPro" id="IPR006554">
    <property type="entry name" value="Helicase-like_DEXD_c2"/>
</dbReference>
<dbReference type="InterPro" id="IPR011604">
    <property type="entry name" value="PDDEXK-like_dom_sf"/>
</dbReference>
<reference evidence="15 16" key="1">
    <citation type="journal article" date="2013" name="J. Mol. Microbiol. Biotechnol.">
        <title>Analysis of the Complete Genomes of Acholeplasma brassicae , A. palmae and A. laidlawii and Their Comparison to the Obligate Parasites from ' Candidatus Phytoplasma'.</title>
        <authorList>
            <person name="Kube M."/>
            <person name="Siewert C."/>
            <person name="Migdoll A.M."/>
            <person name="Duduk B."/>
            <person name="Holz S."/>
            <person name="Rabus R."/>
            <person name="Seemuller E."/>
            <person name="Mitrovic J."/>
            <person name="Muller I."/>
            <person name="Buttner C."/>
            <person name="Reinhardt R."/>
        </authorList>
    </citation>
    <scope>NUCLEOTIDE SEQUENCE [LARGE SCALE GENOMIC DNA]</scope>
    <source>
        <strain evidence="16">0502</strain>
    </source>
</reference>
<gene>
    <name evidence="15" type="ORF">BN85311930</name>
</gene>
<evidence type="ECO:0000313" key="16">
    <source>
        <dbReference type="Proteomes" id="UP000032737"/>
    </source>
</evidence>
<evidence type="ECO:0000256" key="2">
    <source>
        <dbReference type="ARBA" id="ARBA00022723"/>
    </source>
</evidence>
<dbReference type="InterPro" id="IPR010614">
    <property type="entry name" value="RAD3-like_helicase_DEAD"/>
</dbReference>
<keyword evidence="12" id="KW-0413">Isomerase</keyword>
<evidence type="ECO:0000256" key="13">
    <source>
        <dbReference type="ARBA" id="ARBA00038058"/>
    </source>
</evidence>
<dbReference type="Proteomes" id="UP000032737">
    <property type="component" value="Chromosome"/>
</dbReference>
<dbReference type="InterPro" id="IPR042493">
    <property type="entry name" value="XPD_DNA_FeS"/>
</dbReference>
<evidence type="ECO:0000256" key="5">
    <source>
        <dbReference type="ARBA" id="ARBA00022801"/>
    </source>
</evidence>
<dbReference type="OrthoDB" id="9765586at2"/>
<dbReference type="GO" id="GO:0016818">
    <property type="term" value="F:hydrolase activity, acting on acid anhydrides, in phosphorus-containing anhydrides"/>
    <property type="evidence" value="ECO:0007669"/>
    <property type="project" value="InterPro"/>
</dbReference>
<dbReference type="GO" id="GO:0051539">
    <property type="term" value="F:4 iron, 4 sulfur cluster binding"/>
    <property type="evidence" value="ECO:0007669"/>
    <property type="project" value="UniProtKB-KW"/>
</dbReference>
<dbReference type="PANTHER" id="PTHR11472">
    <property type="entry name" value="DNA REPAIR DEAD HELICASE RAD3/XP-D SUBFAMILY MEMBER"/>
    <property type="match status" value="1"/>
</dbReference>
<dbReference type="GO" id="GO:0005524">
    <property type="term" value="F:ATP binding"/>
    <property type="evidence" value="ECO:0007669"/>
    <property type="project" value="UniProtKB-KW"/>
</dbReference>
<proteinExistence type="inferred from homology"/>
<evidence type="ECO:0000256" key="9">
    <source>
        <dbReference type="ARBA" id="ARBA00023014"/>
    </source>
</evidence>
<dbReference type="Gene3D" id="3.90.320.10">
    <property type="match status" value="1"/>
</dbReference>
<comment type="similarity">
    <text evidence="13">Belongs to the helicase family. DinG subfamily.</text>
</comment>
<dbReference type="InterPro" id="IPR006555">
    <property type="entry name" value="ATP-dep_Helicase_C"/>
</dbReference>
<dbReference type="InterPro" id="IPR027417">
    <property type="entry name" value="P-loop_NTPase"/>
</dbReference>
<dbReference type="InterPro" id="IPR045028">
    <property type="entry name" value="DinG/Rad3-like"/>
</dbReference>
<dbReference type="RefSeq" id="WP_030005074.1">
    <property type="nucleotide sequence ID" value="NC_022549.1"/>
</dbReference>
<dbReference type="InterPro" id="IPR014013">
    <property type="entry name" value="Helic_SF1/SF2_ATP-bd_DinG/Rad3"/>
</dbReference>
<evidence type="ECO:0000256" key="3">
    <source>
        <dbReference type="ARBA" id="ARBA00022741"/>
    </source>
</evidence>
<dbReference type="Pfam" id="PF13307">
    <property type="entry name" value="Helicase_C_2"/>
    <property type="match status" value="1"/>
</dbReference>
<keyword evidence="7" id="KW-0067">ATP-binding</keyword>
<dbReference type="Gene3D" id="3.40.50.300">
    <property type="entry name" value="P-loop containing nucleotide triphosphate hydrolases"/>
    <property type="match status" value="2"/>
</dbReference>
<protein>
    <submittedName>
        <fullName evidence="15">Helicase c2 domain-containing protein</fullName>
    </submittedName>
</protein>
<evidence type="ECO:0000256" key="11">
    <source>
        <dbReference type="ARBA" id="ARBA00023204"/>
    </source>
</evidence>
<evidence type="ECO:0000256" key="7">
    <source>
        <dbReference type="ARBA" id="ARBA00022840"/>
    </source>
</evidence>
<keyword evidence="6 15" id="KW-0347">Helicase</keyword>
<evidence type="ECO:0000256" key="8">
    <source>
        <dbReference type="ARBA" id="ARBA00023004"/>
    </source>
</evidence>
<feature type="domain" description="Helicase ATP-binding" evidence="14">
    <location>
        <begin position="181"/>
        <end position="430"/>
    </location>
</feature>
<dbReference type="STRING" id="61635.BN85311930"/>
<dbReference type="Gene3D" id="1.10.30.20">
    <property type="entry name" value="Bacterial XPD DNA helicase, FeS cluster domain"/>
    <property type="match status" value="1"/>
</dbReference>
<sequence length="783" mass="91198">MNKTYKVGVRDLVTFLYQSGDLSSENFQNVVALEGINAHQHIQGQYEIDDISEYPIEYMSKIEGYEFTLSGRIDGVKKKLNDYRLEEIKSTKKNIFDDYFFYSNEHLAQLKLYSYMFMKNNHLFDLNTELTYIQISDYKTRGFEFYFTLEELEPFYIESLTNYLQWLQILEAHQIKKEGSIETLKFPFGEYRKGQREMMTYVYSSVKQKETLFAVAPTGIGKTMAALFSSIKALDNDKQKIFYATAKNQGKDVAIEALQTLHQNGLETKMIEITSKDTICFLEKRDCDPKKCPFAKGFFDRLTEAMQDIFMNETILTKEVIEEYARKHMVCPFEYSLYVSYFVDVIVCDYNYVFDPRVHLIRYFDDETYQPIVLVDEAHNLISRSRDMYSAKLSKEDLIDLRKKGSKLKPSIRNQVNKVIEYFDTLDEKLAEAHLLSNDLPDYTLSEKVTFLMKKIQSSLKENQDYPKKSEVMEGYLKLLNYSVIMEYYNQAYKTNVMRQGDDLVVSLSCLDASEYLKQTINNKIQSAVFFSATLSPLDYYKTLINQNEGYDLTIASPFDPSRLKVIVMDQINTRFQHREASLDVIVEVIKKVVAQKKGNYIVFFPSYQYLNAVKKVLPKSLDALIIVQERDMNVQSRDETLLKFRADSPISQLGFFVMGGVFSEGIDYVGNMLNGVIIVGVGMPMLNHENDQLKSYYDLTFQKGFDYAYTYPGMNKVIQAVGRVIRRDDDYGVAILIDDRFSKSVYRKLMPSHWTNQQVCKTPEALEMVLSDFWLEMEKKKD</sequence>
<dbReference type="SMART" id="SM00488">
    <property type="entry name" value="DEXDc2"/>
    <property type="match status" value="1"/>
</dbReference>
<name>U4KT78_9MOLU</name>